<sequence>MSDARPLSKAPNGQKYSQWLGQQPQGQNAFPSSQQRQQQSTPPPVANYTLPGVINYLTSEFTNLERFKIMTNLERSEMKYKIVELEGQVNSLKYINEHQKVRIAELEQKIKNTLEAPGSNNALPKVDKIPYVDLDFIRDARNQLTSSMREVVQLLKSPAPSNASYLNLPDPGEGENEFEELFDNDNELSGKLDDFTFAEKPTQKPKLSVFAHYLEDIPIKKPQDQPKPQESRNKEAYNEMNGKQKSSASNVSHKPEQESDTETVILDDEPLDMNDEQARVLKRTQSVQIPKSAKSFFCDIHECVVSTMNVNGSQTINITTIDDDPTLSVNISQLESSVIDIFCIDTSPYRLLLVLDSGLVKVITLDELGVLDTVTYNGIMDDYNRVFSSDMAVRQGSVLLAINGVLKASLPMLNIYSLEEKSVTREKSFDREYFTTIRANASHSFEAVHWVGEENTLVFKLGASVVKLDLNPCSYKQLVHSENLAYGVHVRNYFDKNIILVPEYSEKRLQVRVYDCDKEETTGKMLKFNVGESPESLQLAVVATKEDFAIYKMHDHRLEVYDSKLELISYTTADGTLRRIGGRVVVTGDNFNFYDIE</sequence>
<name>A0ACC2VVG6_9TREE</name>
<evidence type="ECO:0000313" key="2">
    <source>
        <dbReference type="Proteomes" id="UP001241377"/>
    </source>
</evidence>
<dbReference type="EMBL" id="JASBWR010000050">
    <property type="protein sequence ID" value="KAJ9102766.1"/>
    <property type="molecule type" value="Genomic_DNA"/>
</dbReference>
<organism evidence="1 2">
    <name type="scientific">Naganishia cerealis</name>
    <dbReference type="NCBI Taxonomy" id="610337"/>
    <lineage>
        <taxon>Eukaryota</taxon>
        <taxon>Fungi</taxon>
        <taxon>Dikarya</taxon>
        <taxon>Basidiomycota</taxon>
        <taxon>Agaricomycotina</taxon>
        <taxon>Tremellomycetes</taxon>
        <taxon>Filobasidiales</taxon>
        <taxon>Filobasidiaceae</taxon>
        <taxon>Naganishia</taxon>
    </lineage>
</organism>
<reference evidence="1" key="1">
    <citation type="submission" date="2023-04" db="EMBL/GenBank/DDBJ databases">
        <title>Draft Genome sequencing of Naganishia species isolated from polar environments using Oxford Nanopore Technology.</title>
        <authorList>
            <person name="Leo P."/>
            <person name="Venkateswaran K."/>
        </authorList>
    </citation>
    <scope>NUCLEOTIDE SEQUENCE</scope>
    <source>
        <strain evidence="1">MNA-CCFEE 5261</strain>
    </source>
</reference>
<keyword evidence="2" id="KW-1185">Reference proteome</keyword>
<protein>
    <submittedName>
        <fullName evidence="1">Uncharacterized protein</fullName>
    </submittedName>
</protein>
<accession>A0ACC2VVG6</accession>
<evidence type="ECO:0000313" key="1">
    <source>
        <dbReference type="EMBL" id="KAJ9102766.1"/>
    </source>
</evidence>
<proteinExistence type="predicted"/>
<gene>
    <name evidence="1" type="ORF">QFC19_004684</name>
</gene>
<comment type="caution">
    <text evidence="1">The sequence shown here is derived from an EMBL/GenBank/DDBJ whole genome shotgun (WGS) entry which is preliminary data.</text>
</comment>
<dbReference type="Proteomes" id="UP001241377">
    <property type="component" value="Unassembled WGS sequence"/>
</dbReference>